<keyword evidence="1" id="KW-0472">Membrane</keyword>
<protein>
    <submittedName>
        <fullName evidence="3">Monocarboxylate transporter 10-like</fullName>
    </submittedName>
</protein>
<feature type="transmembrane region" description="Helical" evidence="1">
    <location>
        <begin position="100"/>
        <end position="118"/>
    </location>
</feature>
<proteinExistence type="predicted"/>
<evidence type="ECO:0000256" key="1">
    <source>
        <dbReference type="SAM" id="Phobius"/>
    </source>
</evidence>
<feature type="transmembrane region" description="Helical" evidence="1">
    <location>
        <begin position="130"/>
        <end position="149"/>
    </location>
</feature>
<gene>
    <name evidence="3" type="primary">LOC107068196</name>
</gene>
<keyword evidence="2" id="KW-1185">Reference proteome</keyword>
<evidence type="ECO:0000313" key="3">
    <source>
        <dbReference type="RefSeq" id="XP_015179843.1"/>
    </source>
</evidence>
<dbReference type="InterPro" id="IPR011701">
    <property type="entry name" value="MFS"/>
</dbReference>
<evidence type="ECO:0000313" key="2">
    <source>
        <dbReference type="Proteomes" id="UP000694924"/>
    </source>
</evidence>
<dbReference type="PANTHER" id="PTHR11360">
    <property type="entry name" value="MONOCARBOXYLATE TRANSPORTER"/>
    <property type="match status" value="1"/>
</dbReference>
<feature type="transmembrane region" description="Helical" evidence="1">
    <location>
        <begin position="39"/>
        <end position="60"/>
    </location>
</feature>
<keyword evidence="1" id="KW-0812">Transmembrane</keyword>
<name>A0ABM1II06_POLDO</name>
<dbReference type="InterPro" id="IPR036259">
    <property type="entry name" value="MFS_trans_sf"/>
</dbReference>
<accession>A0ABM1II06</accession>
<dbReference type="PANTHER" id="PTHR11360:SF238">
    <property type="entry name" value="SD10469P"/>
    <property type="match status" value="1"/>
</dbReference>
<feature type="transmembrane region" description="Helical" evidence="1">
    <location>
        <begin position="66"/>
        <end position="88"/>
    </location>
</feature>
<dbReference type="InterPro" id="IPR050327">
    <property type="entry name" value="Proton-linked_MCT"/>
</dbReference>
<dbReference type="GeneID" id="107068196"/>
<reference evidence="3" key="1">
    <citation type="submission" date="2025-08" db="UniProtKB">
        <authorList>
            <consortium name="RefSeq"/>
        </authorList>
    </citation>
    <scope>IDENTIFICATION</scope>
    <source>
        <tissue evidence="3">Whole body</tissue>
    </source>
</reference>
<organism evidence="2 3">
    <name type="scientific">Polistes dominula</name>
    <name type="common">European paper wasp</name>
    <name type="synonym">Vespa dominula</name>
    <dbReference type="NCBI Taxonomy" id="743375"/>
    <lineage>
        <taxon>Eukaryota</taxon>
        <taxon>Metazoa</taxon>
        <taxon>Ecdysozoa</taxon>
        <taxon>Arthropoda</taxon>
        <taxon>Hexapoda</taxon>
        <taxon>Insecta</taxon>
        <taxon>Pterygota</taxon>
        <taxon>Neoptera</taxon>
        <taxon>Endopterygota</taxon>
        <taxon>Hymenoptera</taxon>
        <taxon>Apocrita</taxon>
        <taxon>Aculeata</taxon>
        <taxon>Vespoidea</taxon>
        <taxon>Vespidae</taxon>
        <taxon>Polistinae</taxon>
        <taxon>Polistini</taxon>
        <taxon>Polistes</taxon>
    </lineage>
</organism>
<dbReference type="RefSeq" id="XP_015179843.1">
    <property type="nucleotide sequence ID" value="XM_015324357.1"/>
</dbReference>
<sequence length="171" mass="17988">MAGIEPSSAMFLVSVIGIGNTVGRVVCGLASSIPGVDALIVNNIFISLGGLLTMLSGLSLTEGYQFFYAACFGLSISVFASLRSILVVDLLGLEKLTNAFGLLLLFQGVAAAVGAPIAGAFKDAMGSYDASFYLSGSLIFLSAAICYPLKRINQWEKRKNEEKDSENSLKS</sequence>
<dbReference type="SUPFAM" id="SSF103473">
    <property type="entry name" value="MFS general substrate transporter"/>
    <property type="match status" value="1"/>
</dbReference>
<dbReference type="Proteomes" id="UP000694924">
    <property type="component" value="Unplaced"/>
</dbReference>
<dbReference type="Pfam" id="PF07690">
    <property type="entry name" value="MFS_1"/>
    <property type="match status" value="1"/>
</dbReference>
<dbReference type="Gene3D" id="1.20.1250.20">
    <property type="entry name" value="MFS general substrate transporter like domains"/>
    <property type="match status" value="1"/>
</dbReference>
<feature type="transmembrane region" description="Helical" evidence="1">
    <location>
        <begin position="6"/>
        <end position="27"/>
    </location>
</feature>
<keyword evidence="1" id="KW-1133">Transmembrane helix</keyword>